<protein>
    <submittedName>
        <fullName evidence="2">Uncharacterized protein</fullName>
    </submittedName>
</protein>
<evidence type="ECO:0000313" key="3">
    <source>
        <dbReference type="Proteomes" id="UP001238088"/>
    </source>
</evidence>
<name>A0ABU0AID5_9BACI</name>
<accession>A0ABU0AID5</accession>
<keyword evidence="3" id="KW-1185">Reference proteome</keyword>
<dbReference type="EMBL" id="JAUSUB010000012">
    <property type="protein sequence ID" value="MDQ0271017.1"/>
    <property type="molecule type" value="Genomic_DNA"/>
</dbReference>
<evidence type="ECO:0000256" key="1">
    <source>
        <dbReference type="SAM" id="MobiDB-lite"/>
    </source>
</evidence>
<sequence length="192" mass="21486">MGTGEGVETAGEPVKETEAAVTNNKEDEAVTKEKPKADSDEEKNKRKDTYVKDMKPHIDEAISEYDKIWNDLWIPTFTKLGSNEITQIDAYKNIKDAQAKYDALFSQINKIEVPKGLTKEDKENIKEFKNGMTTSAMLRGDATKEAAKMIDTMDFSPSTMTEIEDIVSRSDAQMLSAIAHITSLEHGYGVER</sequence>
<proteinExistence type="predicted"/>
<comment type="caution">
    <text evidence="2">The sequence shown here is derived from an EMBL/GenBank/DDBJ whole genome shotgun (WGS) entry which is preliminary data.</text>
</comment>
<dbReference type="Proteomes" id="UP001238088">
    <property type="component" value="Unassembled WGS sequence"/>
</dbReference>
<organism evidence="2 3">
    <name type="scientific">Cytobacillus purgationiresistens</name>
    <dbReference type="NCBI Taxonomy" id="863449"/>
    <lineage>
        <taxon>Bacteria</taxon>
        <taxon>Bacillati</taxon>
        <taxon>Bacillota</taxon>
        <taxon>Bacilli</taxon>
        <taxon>Bacillales</taxon>
        <taxon>Bacillaceae</taxon>
        <taxon>Cytobacillus</taxon>
    </lineage>
</organism>
<feature type="compositionally biased region" description="Basic and acidic residues" evidence="1">
    <location>
        <begin position="13"/>
        <end position="48"/>
    </location>
</feature>
<gene>
    <name evidence="2" type="ORF">J2S17_002904</name>
</gene>
<reference evidence="2 3" key="1">
    <citation type="submission" date="2023-07" db="EMBL/GenBank/DDBJ databases">
        <title>Genomic Encyclopedia of Type Strains, Phase IV (KMG-IV): sequencing the most valuable type-strain genomes for metagenomic binning, comparative biology and taxonomic classification.</title>
        <authorList>
            <person name="Goeker M."/>
        </authorList>
    </citation>
    <scope>NUCLEOTIDE SEQUENCE [LARGE SCALE GENOMIC DNA]</scope>
    <source>
        <strain evidence="2 3">DSM 23494</strain>
    </source>
</reference>
<feature type="region of interest" description="Disordered" evidence="1">
    <location>
        <begin position="1"/>
        <end position="48"/>
    </location>
</feature>
<evidence type="ECO:0000313" key="2">
    <source>
        <dbReference type="EMBL" id="MDQ0271017.1"/>
    </source>
</evidence>